<name>A0A074WV19_9PEZI</name>
<organism evidence="1 2">
    <name type="scientific">Aureobasidium namibiae CBS 147.97</name>
    <dbReference type="NCBI Taxonomy" id="1043004"/>
    <lineage>
        <taxon>Eukaryota</taxon>
        <taxon>Fungi</taxon>
        <taxon>Dikarya</taxon>
        <taxon>Ascomycota</taxon>
        <taxon>Pezizomycotina</taxon>
        <taxon>Dothideomycetes</taxon>
        <taxon>Dothideomycetidae</taxon>
        <taxon>Dothideales</taxon>
        <taxon>Saccotheciaceae</taxon>
        <taxon>Aureobasidium</taxon>
    </lineage>
</organism>
<dbReference type="RefSeq" id="XP_013431083.1">
    <property type="nucleotide sequence ID" value="XM_013575629.1"/>
</dbReference>
<keyword evidence="2" id="KW-1185">Reference proteome</keyword>
<protein>
    <submittedName>
        <fullName evidence="1">Uncharacterized protein</fullName>
    </submittedName>
</protein>
<dbReference type="AlphaFoldDB" id="A0A074WV19"/>
<gene>
    <name evidence="1" type="ORF">M436DRAFT_60835</name>
</gene>
<dbReference type="OrthoDB" id="10642186at2759"/>
<dbReference type="HOGENOM" id="CLU_868725_0_0_1"/>
<reference evidence="1 2" key="1">
    <citation type="journal article" date="2014" name="BMC Genomics">
        <title>Genome sequencing of four Aureobasidium pullulans varieties: biotechnological potential, stress tolerance, and description of new species.</title>
        <authorList>
            <person name="Gostin Ar C."/>
            <person name="Ohm R.A."/>
            <person name="Kogej T."/>
            <person name="Sonjak S."/>
            <person name="Turk M."/>
            <person name="Zajc J."/>
            <person name="Zalar P."/>
            <person name="Grube M."/>
            <person name="Sun H."/>
            <person name="Han J."/>
            <person name="Sharma A."/>
            <person name="Chiniquy J."/>
            <person name="Ngan C.Y."/>
            <person name="Lipzen A."/>
            <person name="Barry K."/>
            <person name="Grigoriev I.V."/>
            <person name="Gunde-Cimerman N."/>
        </authorList>
    </citation>
    <scope>NUCLEOTIDE SEQUENCE [LARGE SCALE GENOMIC DNA]</scope>
    <source>
        <strain evidence="1 2">CBS 147.97</strain>
    </source>
</reference>
<dbReference type="EMBL" id="KL584703">
    <property type="protein sequence ID" value="KEQ77055.1"/>
    <property type="molecule type" value="Genomic_DNA"/>
</dbReference>
<evidence type="ECO:0000313" key="2">
    <source>
        <dbReference type="Proteomes" id="UP000027730"/>
    </source>
</evidence>
<evidence type="ECO:0000313" key="1">
    <source>
        <dbReference type="EMBL" id="KEQ77055.1"/>
    </source>
</evidence>
<proteinExistence type="predicted"/>
<dbReference type="GeneID" id="25413071"/>
<dbReference type="Proteomes" id="UP000027730">
    <property type="component" value="Unassembled WGS sequence"/>
</dbReference>
<sequence length="320" mass="36761">MNPRNICIHNILTKMDLSGAEDETSLAWIERFFIKTSLSWRNQNKSRPYDAAFPAEVVELNLDFHRKRVSAVDYSVRLAYRVQKKRGQWSGWRAPSEYLHPAMITVEVHRMLVSAFDYKAILRGTASLSLRVDFRRRITTELALLAHRAPLEAQLSKEETTSDFGWYLSITLQSGQLRLNDLVSPSMVALIWSQRRFTYIVTIPRRFYETCQKGVTIWPIWSRTLFVYDRNSPYKAQAHESESTKQQKLSPVGPITKEGIEYQETYLIQRLRPQKCTECGKVCEDLVGSTPTCNVTLPRSPINARSAPKISKQPGSSNSI</sequence>
<accession>A0A074WV19</accession>